<dbReference type="InterPro" id="IPR000843">
    <property type="entry name" value="HTH_LacI"/>
</dbReference>
<organism evidence="5 6">
    <name type="scientific">Herbiconiux aconitum</name>
    <dbReference type="NCBI Taxonomy" id="2970913"/>
    <lineage>
        <taxon>Bacteria</taxon>
        <taxon>Bacillati</taxon>
        <taxon>Actinomycetota</taxon>
        <taxon>Actinomycetes</taxon>
        <taxon>Micrococcales</taxon>
        <taxon>Microbacteriaceae</taxon>
        <taxon>Herbiconiux</taxon>
    </lineage>
</organism>
<evidence type="ECO:0000256" key="2">
    <source>
        <dbReference type="ARBA" id="ARBA00023125"/>
    </source>
</evidence>
<protein>
    <submittedName>
        <fullName evidence="5">LacI family transcriptional regulator</fullName>
    </submittedName>
</protein>
<dbReference type="PANTHER" id="PTHR30146">
    <property type="entry name" value="LACI-RELATED TRANSCRIPTIONAL REPRESSOR"/>
    <property type="match status" value="1"/>
</dbReference>
<dbReference type="PANTHER" id="PTHR30146:SF147">
    <property type="entry name" value="HTH-TYPE TRANSCRIPTIONAL REGULATOR DEGA"/>
    <property type="match status" value="1"/>
</dbReference>
<dbReference type="SUPFAM" id="SSF53822">
    <property type="entry name" value="Periplasmic binding protein-like I"/>
    <property type="match status" value="1"/>
</dbReference>
<comment type="caution">
    <text evidence="5">The sequence shown here is derived from an EMBL/GenBank/DDBJ whole genome shotgun (WGS) entry which is preliminary data.</text>
</comment>
<keyword evidence="3" id="KW-0804">Transcription</keyword>
<accession>A0ABT2GN91</accession>
<dbReference type="InterPro" id="IPR001761">
    <property type="entry name" value="Peripla_BP/Lac1_sug-bd_dom"/>
</dbReference>
<feature type="domain" description="HTH lacI-type" evidence="4">
    <location>
        <begin position="5"/>
        <end position="60"/>
    </location>
</feature>
<keyword evidence="2" id="KW-0238">DNA-binding</keyword>
<dbReference type="RefSeq" id="WP_259506060.1">
    <property type="nucleotide sequence ID" value="NZ_JANLCM010000001.1"/>
</dbReference>
<dbReference type="SMART" id="SM00354">
    <property type="entry name" value="HTH_LACI"/>
    <property type="match status" value="1"/>
</dbReference>
<evidence type="ECO:0000313" key="6">
    <source>
        <dbReference type="Proteomes" id="UP001165584"/>
    </source>
</evidence>
<dbReference type="PRINTS" id="PR00036">
    <property type="entry name" value="HTHLACI"/>
</dbReference>
<dbReference type="InterPro" id="IPR028082">
    <property type="entry name" value="Peripla_BP_I"/>
</dbReference>
<evidence type="ECO:0000256" key="3">
    <source>
        <dbReference type="ARBA" id="ARBA00023163"/>
    </source>
</evidence>
<proteinExistence type="predicted"/>
<dbReference type="SUPFAM" id="SSF47413">
    <property type="entry name" value="lambda repressor-like DNA-binding domains"/>
    <property type="match status" value="1"/>
</dbReference>
<dbReference type="EMBL" id="JANLCM010000001">
    <property type="protein sequence ID" value="MCS5717638.1"/>
    <property type="molecule type" value="Genomic_DNA"/>
</dbReference>
<evidence type="ECO:0000256" key="1">
    <source>
        <dbReference type="ARBA" id="ARBA00023015"/>
    </source>
</evidence>
<sequence>MRAIATIRDVAQAAGVSPSTVSNLLNAREHLMQPETRRRVLEAMESLSYRPSRVAQQLRGAPNPTLGLIVPSVANPFWGAWAAHLEAAFHAHGRQIYLCNTERDPVRERAYVEQLWADGIEHIVLSTSLPSLEHLRPAMDAGVQIIAFDREQQDADPTELLNVSIDNEAGAWMATQHLVERGHRRIAFVSGAMRTISRQRRFAGYCRALAENGIPLDDALVPRSSDFGDADSDPLARRAVHALLALDDQPTALVAVNDMFALSASAAIRDAGRDIAEIAVVGFDDIPVGSLISPALTTVRQPLREMAEAVVLLTENGPGVGESRRSLVFPPTLVVRASTERRIV</sequence>
<dbReference type="InterPro" id="IPR010982">
    <property type="entry name" value="Lambda_DNA-bd_dom_sf"/>
</dbReference>
<keyword evidence="1" id="KW-0805">Transcription regulation</keyword>
<keyword evidence="6" id="KW-1185">Reference proteome</keyword>
<dbReference type="Pfam" id="PF00356">
    <property type="entry name" value="LacI"/>
    <property type="match status" value="1"/>
</dbReference>
<dbReference type="Gene3D" id="1.10.260.40">
    <property type="entry name" value="lambda repressor-like DNA-binding domains"/>
    <property type="match status" value="1"/>
</dbReference>
<dbReference type="PROSITE" id="PS00356">
    <property type="entry name" value="HTH_LACI_1"/>
    <property type="match status" value="1"/>
</dbReference>
<evidence type="ECO:0000259" key="4">
    <source>
        <dbReference type="PROSITE" id="PS50932"/>
    </source>
</evidence>
<dbReference type="Gene3D" id="3.40.50.2300">
    <property type="match status" value="2"/>
</dbReference>
<gene>
    <name evidence="5" type="ORF">N1027_05750</name>
</gene>
<dbReference type="Pfam" id="PF00532">
    <property type="entry name" value="Peripla_BP_1"/>
    <property type="match status" value="1"/>
</dbReference>
<dbReference type="PROSITE" id="PS50932">
    <property type="entry name" value="HTH_LACI_2"/>
    <property type="match status" value="1"/>
</dbReference>
<dbReference type="CDD" id="cd06267">
    <property type="entry name" value="PBP1_LacI_sugar_binding-like"/>
    <property type="match status" value="1"/>
</dbReference>
<dbReference type="Proteomes" id="UP001165584">
    <property type="component" value="Unassembled WGS sequence"/>
</dbReference>
<name>A0ABT2GN91_9MICO</name>
<reference evidence="5" key="1">
    <citation type="submission" date="2022-08" db="EMBL/GenBank/DDBJ databases">
        <authorList>
            <person name="Deng Y."/>
            <person name="Han X.-F."/>
            <person name="Zhang Y.-Q."/>
        </authorList>
    </citation>
    <scope>NUCLEOTIDE SEQUENCE</scope>
    <source>
        <strain evidence="5">CPCC 205763</strain>
    </source>
</reference>
<evidence type="ECO:0000313" key="5">
    <source>
        <dbReference type="EMBL" id="MCS5717638.1"/>
    </source>
</evidence>
<dbReference type="CDD" id="cd01392">
    <property type="entry name" value="HTH_LacI"/>
    <property type="match status" value="1"/>
</dbReference>